<dbReference type="Gene3D" id="3.90.1580.10">
    <property type="entry name" value="paralog of FGE (formylglycine-generating enzyme)"/>
    <property type="match status" value="1"/>
</dbReference>
<dbReference type="PANTHER" id="PTHR23150">
    <property type="entry name" value="SULFATASE MODIFYING FACTOR 1, 2"/>
    <property type="match status" value="1"/>
</dbReference>
<sequence length="260" mass="29043">MRNLMLALLLATLTANAASPEQSATTVIPGGKFESVLPPAPGVKEVTLKTFQLDRRPVTNAQFVTFLKTHPQWRRDKIARIFADDQYLSHWQSPAEPRSEDLQRPVVNVSWFAATAYCESRGARLPTWYEWEYVAAASNTARDGRDDPAWRQQILNWYSRSGRDALPAVGSTPANFYGIQDLHGVIWEWVEDASGMLVSSDNREQGDPNVMRFCGEGALTMEQKENYATLMRIAMLSSMKARYTGGAMGFRCATGGRDGK</sequence>
<comment type="caution">
    <text evidence="3">The sequence shown here is derived from an EMBL/GenBank/DDBJ whole genome shotgun (WGS) entry which is preliminary data.</text>
</comment>
<name>A0ABV8SPK4_9GAMM</name>
<accession>A0ABV8SPK4</accession>
<evidence type="ECO:0000256" key="1">
    <source>
        <dbReference type="SAM" id="SignalP"/>
    </source>
</evidence>
<dbReference type="InterPro" id="IPR042095">
    <property type="entry name" value="SUMF_sf"/>
</dbReference>
<dbReference type="InterPro" id="IPR016187">
    <property type="entry name" value="CTDL_fold"/>
</dbReference>
<feature type="chain" id="PRO_5047224841" evidence="1">
    <location>
        <begin position="18"/>
        <end position="260"/>
    </location>
</feature>
<evidence type="ECO:0000313" key="4">
    <source>
        <dbReference type="Proteomes" id="UP001595904"/>
    </source>
</evidence>
<evidence type="ECO:0000313" key="3">
    <source>
        <dbReference type="EMBL" id="MFC4309412.1"/>
    </source>
</evidence>
<dbReference type="SUPFAM" id="SSF56436">
    <property type="entry name" value="C-type lectin-like"/>
    <property type="match status" value="1"/>
</dbReference>
<dbReference type="Pfam" id="PF03781">
    <property type="entry name" value="FGE-sulfatase"/>
    <property type="match status" value="1"/>
</dbReference>
<dbReference type="RefSeq" id="WP_380596466.1">
    <property type="nucleotide sequence ID" value="NZ_JBHSDU010000003.1"/>
</dbReference>
<reference evidence="4" key="1">
    <citation type="journal article" date="2019" name="Int. J. Syst. Evol. Microbiol.">
        <title>The Global Catalogue of Microorganisms (GCM) 10K type strain sequencing project: providing services to taxonomists for standard genome sequencing and annotation.</title>
        <authorList>
            <consortium name="The Broad Institute Genomics Platform"/>
            <consortium name="The Broad Institute Genome Sequencing Center for Infectious Disease"/>
            <person name="Wu L."/>
            <person name="Ma J."/>
        </authorList>
    </citation>
    <scope>NUCLEOTIDE SEQUENCE [LARGE SCALE GENOMIC DNA]</scope>
    <source>
        <strain evidence="4">CGMCC 1.10759</strain>
    </source>
</reference>
<evidence type="ECO:0000259" key="2">
    <source>
        <dbReference type="Pfam" id="PF03781"/>
    </source>
</evidence>
<dbReference type="Proteomes" id="UP001595904">
    <property type="component" value="Unassembled WGS sequence"/>
</dbReference>
<protein>
    <submittedName>
        <fullName evidence="3">Formylglycine-generating enzyme family protein</fullName>
    </submittedName>
</protein>
<dbReference type="InterPro" id="IPR005532">
    <property type="entry name" value="SUMF_dom"/>
</dbReference>
<keyword evidence="1" id="KW-0732">Signal</keyword>
<dbReference type="EMBL" id="JBHSDU010000003">
    <property type="protein sequence ID" value="MFC4309412.1"/>
    <property type="molecule type" value="Genomic_DNA"/>
</dbReference>
<organism evidence="3 4">
    <name type="scientific">Steroidobacter flavus</name>
    <dbReference type="NCBI Taxonomy" id="1842136"/>
    <lineage>
        <taxon>Bacteria</taxon>
        <taxon>Pseudomonadati</taxon>
        <taxon>Pseudomonadota</taxon>
        <taxon>Gammaproteobacteria</taxon>
        <taxon>Steroidobacterales</taxon>
        <taxon>Steroidobacteraceae</taxon>
        <taxon>Steroidobacter</taxon>
    </lineage>
</organism>
<feature type="signal peptide" evidence="1">
    <location>
        <begin position="1"/>
        <end position="17"/>
    </location>
</feature>
<dbReference type="InterPro" id="IPR051043">
    <property type="entry name" value="Sulfatase_Mod_Factor_Kinase"/>
</dbReference>
<proteinExistence type="predicted"/>
<feature type="domain" description="Sulfatase-modifying factor enzyme-like" evidence="2">
    <location>
        <begin position="24"/>
        <end position="253"/>
    </location>
</feature>
<dbReference type="PANTHER" id="PTHR23150:SF19">
    <property type="entry name" value="FORMYLGLYCINE-GENERATING ENZYME"/>
    <property type="match status" value="1"/>
</dbReference>
<keyword evidence="4" id="KW-1185">Reference proteome</keyword>
<gene>
    <name evidence="3" type="ORF">ACFPN2_09995</name>
</gene>